<dbReference type="Proteomes" id="UP001596495">
    <property type="component" value="Unassembled WGS sequence"/>
</dbReference>
<feature type="chain" id="PRO_5046951011" evidence="1">
    <location>
        <begin position="24"/>
        <end position="128"/>
    </location>
</feature>
<dbReference type="PROSITE" id="PS51257">
    <property type="entry name" value="PROKAR_LIPOPROTEIN"/>
    <property type="match status" value="1"/>
</dbReference>
<organism evidence="3 4">
    <name type="scientific">Hydrogenophaga bisanensis</name>
    <dbReference type="NCBI Taxonomy" id="439611"/>
    <lineage>
        <taxon>Bacteria</taxon>
        <taxon>Pseudomonadati</taxon>
        <taxon>Pseudomonadota</taxon>
        <taxon>Betaproteobacteria</taxon>
        <taxon>Burkholderiales</taxon>
        <taxon>Comamonadaceae</taxon>
        <taxon>Hydrogenophaga</taxon>
    </lineage>
</organism>
<keyword evidence="4" id="KW-1185">Reference proteome</keyword>
<accession>A0ABW2RBK8</accession>
<evidence type="ECO:0000256" key="1">
    <source>
        <dbReference type="SAM" id="SignalP"/>
    </source>
</evidence>
<reference evidence="4" key="1">
    <citation type="journal article" date="2019" name="Int. J. Syst. Evol. Microbiol.">
        <title>The Global Catalogue of Microorganisms (GCM) 10K type strain sequencing project: providing services to taxonomists for standard genome sequencing and annotation.</title>
        <authorList>
            <consortium name="The Broad Institute Genomics Platform"/>
            <consortium name="The Broad Institute Genome Sequencing Center for Infectious Disease"/>
            <person name="Wu L."/>
            <person name="Ma J."/>
        </authorList>
    </citation>
    <scope>NUCLEOTIDE SEQUENCE [LARGE SCALE GENOMIC DNA]</scope>
    <source>
        <strain evidence="4">CCUG 54518</strain>
    </source>
</reference>
<dbReference type="EMBL" id="JBHTBX010000008">
    <property type="protein sequence ID" value="MFC7435477.1"/>
    <property type="molecule type" value="Genomic_DNA"/>
</dbReference>
<proteinExistence type="predicted"/>
<protein>
    <submittedName>
        <fullName evidence="3">DUF4189 domain-containing protein</fullName>
    </submittedName>
</protein>
<evidence type="ECO:0000259" key="2">
    <source>
        <dbReference type="Pfam" id="PF13827"/>
    </source>
</evidence>
<gene>
    <name evidence="3" type="ORF">ACFQNJ_13265</name>
</gene>
<feature type="signal peptide" evidence="1">
    <location>
        <begin position="1"/>
        <end position="23"/>
    </location>
</feature>
<evidence type="ECO:0000313" key="3">
    <source>
        <dbReference type="EMBL" id="MFC7435477.1"/>
    </source>
</evidence>
<dbReference type="Pfam" id="PF13827">
    <property type="entry name" value="DUF4189"/>
    <property type="match status" value="1"/>
</dbReference>
<name>A0ABW2RBK8_9BURK</name>
<dbReference type="RefSeq" id="WP_382258220.1">
    <property type="nucleotide sequence ID" value="NZ_JBHTBX010000008.1"/>
</dbReference>
<feature type="domain" description="DUF4189" evidence="2">
    <location>
        <begin position="29"/>
        <end position="118"/>
    </location>
</feature>
<sequence>MLTLRTTALAAALAAAAFMTACGSDDDTYGAIAFSYNTTRAAIVTGGWTQSEANEEARDRCNAGDCTVVLQFRECGALSAGTLPSGRLIIGVAEGRSTLEAQTAANSACTTNGGVSCRDVPGLPPQCN</sequence>
<comment type="caution">
    <text evidence="3">The sequence shown here is derived from an EMBL/GenBank/DDBJ whole genome shotgun (WGS) entry which is preliminary data.</text>
</comment>
<keyword evidence="1" id="KW-0732">Signal</keyword>
<dbReference type="InterPro" id="IPR025240">
    <property type="entry name" value="DUF4189"/>
</dbReference>
<evidence type="ECO:0000313" key="4">
    <source>
        <dbReference type="Proteomes" id="UP001596495"/>
    </source>
</evidence>